<dbReference type="Proteomes" id="UP000700596">
    <property type="component" value="Unassembled WGS sequence"/>
</dbReference>
<keyword evidence="7" id="KW-0040">ANK repeat</keyword>
<dbReference type="PANTHER" id="PTHR48182:SF2">
    <property type="entry name" value="PROTEIN SERAC1"/>
    <property type="match status" value="1"/>
</dbReference>
<feature type="repeat" description="ANK" evidence="7">
    <location>
        <begin position="474"/>
        <end position="506"/>
    </location>
</feature>
<evidence type="ECO:0000256" key="1">
    <source>
        <dbReference type="ARBA" id="ARBA00004173"/>
    </source>
</evidence>
<feature type="region of interest" description="Disordered" evidence="8">
    <location>
        <begin position="314"/>
        <end position="344"/>
    </location>
</feature>
<gene>
    <name evidence="10" type="ORF">B0J11DRAFT_299165</name>
</gene>
<name>A0A9P9ILT6_9PLEO</name>
<evidence type="ECO:0000256" key="8">
    <source>
        <dbReference type="SAM" id="MobiDB-lite"/>
    </source>
</evidence>
<reference evidence="10" key="1">
    <citation type="journal article" date="2021" name="Nat. Commun.">
        <title>Genetic determinants of endophytism in the Arabidopsis root mycobiome.</title>
        <authorList>
            <person name="Mesny F."/>
            <person name="Miyauchi S."/>
            <person name="Thiergart T."/>
            <person name="Pickel B."/>
            <person name="Atanasova L."/>
            <person name="Karlsson M."/>
            <person name="Huettel B."/>
            <person name="Barry K.W."/>
            <person name="Haridas S."/>
            <person name="Chen C."/>
            <person name="Bauer D."/>
            <person name="Andreopoulos W."/>
            <person name="Pangilinan J."/>
            <person name="LaButti K."/>
            <person name="Riley R."/>
            <person name="Lipzen A."/>
            <person name="Clum A."/>
            <person name="Drula E."/>
            <person name="Henrissat B."/>
            <person name="Kohler A."/>
            <person name="Grigoriev I.V."/>
            <person name="Martin F.M."/>
            <person name="Hacquard S."/>
        </authorList>
    </citation>
    <scope>NUCLEOTIDE SEQUENCE</scope>
    <source>
        <strain evidence="10">MPI-CAGE-CH-0243</strain>
    </source>
</reference>
<dbReference type="InterPro" id="IPR002110">
    <property type="entry name" value="Ankyrin_rpt"/>
</dbReference>
<comment type="subcellular location">
    <subcellularLocation>
        <location evidence="2">Endoplasmic reticulum</location>
    </subcellularLocation>
    <subcellularLocation>
        <location evidence="3">Membrane</location>
    </subcellularLocation>
    <subcellularLocation>
        <location evidence="1">Mitochondrion</location>
    </subcellularLocation>
</comment>
<feature type="repeat" description="ANK" evidence="7">
    <location>
        <begin position="409"/>
        <end position="441"/>
    </location>
</feature>
<dbReference type="GO" id="GO:0005783">
    <property type="term" value="C:endoplasmic reticulum"/>
    <property type="evidence" value="ECO:0007669"/>
    <property type="project" value="UniProtKB-SubCell"/>
</dbReference>
<evidence type="ECO:0000313" key="10">
    <source>
        <dbReference type="EMBL" id="KAH7125162.1"/>
    </source>
</evidence>
<evidence type="ECO:0000259" key="9">
    <source>
        <dbReference type="Pfam" id="PF12697"/>
    </source>
</evidence>
<evidence type="ECO:0000256" key="3">
    <source>
        <dbReference type="ARBA" id="ARBA00004370"/>
    </source>
</evidence>
<feature type="domain" description="AB hydrolase-1" evidence="9">
    <location>
        <begin position="54"/>
        <end position="186"/>
    </location>
</feature>
<dbReference type="SUPFAM" id="SSF48403">
    <property type="entry name" value="Ankyrin repeat"/>
    <property type="match status" value="1"/>
</dbReference>
<evidence type="ECO:0000256" key="5">
    <source>
        <dbReference type="ARBA" id="ARBA00023128"/>
    </source>
</evidence>
<feature type="region of interest" description="Disordered" evidence="8">
    <location>
        <begin position="1"/>
        <end position="34"/>
    </location>
</feature>
<dbReference type="InterPro" id="IPR029058">
    <property type="entry name" value="AB_hydrolase_fold"/>
</dbReference>
<dbReference type="Pfam" id="PF12796">
    <property type="entry name" value="Ank_2"/>
    <property type="match status" value="1"/>
</dbReference>
<dbReference type="Gene3D" id="1.25.40.20">
    <property type="entry name" value="Ankyrin repeat-containing domain"/>
    <property type="match status" value="1"/>
</dbReference>
<dbReference type="InterPro" id="IPR000073">
    <property type="entry name" value="AB_hydrolase_1"/>
</dbReference>
<keyword evidence="4" id="KW-0256">Endoplasmic reticulum</keyword>
<dbReference type="EMBL" id="JAGMWT010000007">
    <property type="protein sequence ID" value="KAH7125162.1"/>
    <property type="molecule type" value="Genomic_DNA"/>
</dbReference>
<evidence type="ECO:0000313" key="11">
    <source>
        <dbReference type="Proteomes" id="UP000700596"/>
    </source>
</evidence>
<dbReference type="PANTHER" id="PTHR48182">
    <property type="entry name" value="PROTEIN SERAC1"/>
    <property type="match status" value="1"/>
</dbReference>
<protein>
    <recommendedName>
        <fullName evidence="9">AB hydrolase-1 domain-containing protein</fullName>
    </recommendedName>
</protein>
<evidence type="ECO:0000256" key="7">
    <source>
        <dbReference type="PROSITE-ProRule" id="PRU00023"/>
    </source>
</evidence>
<feature type="repeat" description="ANK" evidence="7">
    <location>
        <begin position="446"/>
        <end position="474"/>
    </location>
</feature>
<evidence type="ECO:0000256" key="2">
    <source>
        <dbReference type="ARBA" id="ARBA00004240"/>
    </source>
</evidence>
<keyword evidence="11" id="KW-1185">Reference proteome</keyword>
<keyword evidence="5" id="KW-0496">Mitochondrion</keyword>
<dbReference type="InterPro" id="IPR052374">
    <property type="entry name" value="SERAC1"/>
</dbReference>
<dbReference type="Pfam" id="PF12697">
    <property type="entry name" value="Abhydrolase_6"/>
    <property type="match status" value="1"/>
</dbReference>
<comment type="caution">
    <text evidence="10">The sequence shown here is derived from an EMBL/GenBank/DDBJ whole genome shotgun (WGS) entry which is preliminary data.</text>
</comment>
<proteinExistence type="predicted"/>
<dbReference type="SMART" id="SM00248">
    <property type="entry name" value="ANK"/>
    <property type="match status" value="4"/>
</dbReference>
<dbReference type="InterPro" id="IPR036770">
    <property type="entry name" value="Ankyrin_rpt-contain_sf"/>
</dbReference>
<dbReference type="SUPFAM" id="SSF53474">
    <property type="entry name" value="alpha/beta-Hydrolases"/>
    <property type="match status" value="1"/>
</dbReference>
<evidence type="ECO:0000256" key="6">
    <source>
        <dbReference type="ARBA" id="ARBA00023136"/>
    </source>
</evidence>
<dbReference type="PROSITE" id="PS50088">
    <property type="entry name" value="ANK_REPEAT"/>
    <property type="match status" value="4"/>
</dbReference>
<dbReference type="PROSITE" id="PS50297">
    <property type="entry name" value="ANK_REP_REGION"/>
    <property type="match status" value="3"/>
</dbReference>
<accession>A0A9P9ILT6</accession>
<feature type="repeat" description="ANK" evidence="7">
    <location>
        <begin position="511"/>
        <end position="543"/>
    </location>
</feature>
<keyword evidence="6" id="KW-0472">Membrane</keyword>
<sequence length="620" mass="67935">MSGLLRWSAKGGSDDVNTPPLAGTTTPLPQQPRKKTFDSGIKLLHNSENSIVDIIFIHGLTGNREETWRADGESSPWPQTLLPSKVANARILTFGYDAHVADWRGMVSKNRIGNHSMNLVTSIATHREDDDTNNRPILFVCHSLGGLICEDALVWAQQRPEKHLKQVLNCTRGIVFLGTPHHGSGLAHWAETLAKTIGLIKQTNPEILQVLKTESEVLERVQGGFHTMIRSRAQEGFPPIEITCFYEELPLVGVGVVVPPASAILPGYAPIGIRSNHMDMTRFEGLDDPGFIAVAGELRRWSKELVNTAAQQSLDGGGHAQASHWPKMTPPGSQPNLQMGGAPNQAFSAPTFYKGIDTSQIPEAFAQHLPKPTVGPKERLLLKAAGKGDLPELTRLVRSGADISAVNEDGESALTRAISRRHVHIAKFLLENGAKTEYSGFLIEKPLHMAAKTGNVKIVELLLDHGADVDEQTATGTVLHQAIDSGREDLTNLLLKRDADVNLGASFSVGAYTTPLFAAIARKNEPLIRELLKRGAETDVLQDKLYETFGRLLPKDCDSLLRDWGNGGYGDQARVIRNQYGEAEEKEEALAEALMRAQEKGQREIFQMFLELKEEFGVGK</sequence>
<dbReference type="GO" id="GO:0005739">
    <property type="term" value="C:mitochondrion"/>
    <property type="evidence" value="ECO:0007669"/>
    <property type="project" value="UniProtKB-SubCell"/>
</dbReference>
<organism evidence="10 11">
    <name type="scientific">Dendryphion nanum</name>
    <dbReference type="NCBI Taxonomy" id="256645"/>
    <lineage>
        <taxon>Eukaryota</taxon>
        <taxon>Fungi</taxon>
        <taxon>Dikarya</taxon>
        <taxon>Ascomycota</taxon>
        <taxon>Pezizomycotina</taxon>
        <taxon>Dothideomycetes</taxon>
        <taxon>Pleosporomycetidae</taxon>
        <taxon>Pleosporales</taxon>
        <taxon>Torulaceae</taxon>
        <taxon>Dendryphion</taxon>
    </lineage>
</organism>
<dbReference type="GO" id="GO:0016020">
    <property type="term" value="C:membrane"/>
    <property type="evidence" value="ECO:0007669"/>
    <property type="project" value="UniProtKB-SubCell"/>
</dbReference>
<dbReference type="OrthoDB" id="427518at2759"/>
<dbReference type="Gene3D" id="3.40.50.1820">
    <property type="entry name" value="alpha/beta hydrolase"/>
    <property type="match status" value="1"/>
</dbReference>
<dbReference type="AlphaFoldDB" id="A0A9P9ILT6"/>
<feature type="compositionally biased region" description="Low complexity" evidence="8">
    <location>
        <begin position="18"/>
        <end position="28"/>
    </location>
</feature>
<evidence type="ECO:0000256" key="4">
    <source>
        <dbReference type="ARBA" id="ARBA00022824"/>
    </source>
</evidence>